<dbReference type="CDD" id="cd00130">
    <property type="entry name" value="PAS"/>
    <property type="match status" value="1"/>
</dbReference>
<keyword evidence="5" id="KW-0472">Membrane</keyword>
<dbReference type="InterPro" id="IPR003661">
    <property type="entry name" value="HisK_dim/P_dom"/>
</dbReference>
<dbReference type="Pfam" id="PF00072">
    <property type="entry name" value="Response_reg"/>
    <property type="match status" value="1"/>
</dbReference>
<dbReference type="RefSeq" id="WP_085122675.1">
    <property type="nucleotide sequence ID" value="NZ_FWZX01000006.1"/>
</dbReference>
<evidence type="ECO:0000259" key="9">
    <source>
        <dbReference type="PROSITE" id="PS50113"/>
    </source>
</evidence>
<evidence type="ECO:0000256" key="2">
    <source>
        <dbReference type="ARBA" id="ARBA00012438"/>
    </source>
</evidence>
<dbReference type="PROSITE" id="PS50113">
    <property type="entry name" value="PAC"/>
    <property type="match status" value="1"/>
</dbReference>
<dbReference type="PRINTS" id="PR00344">
    <property type="entry name" value="BCTRLSENSOR"/>
</dbReference>
<gene>
    <name evidence="10" type="ORF">SAMN05428998_106200</name>
</gene>
<name>A0A1Y6BMF8_9PROT</name>
<dbReference type="AlphaFoldDB" id="A0A1Y6BMF8"/>
<evidence type="ECO:0000259" key="6">
    <source>
        <dbReference type="PROSITE" id="PS50109"/>
    </source>
</evidence>
<dbReference type="InterPro" id="IPR003594">
    <property type="entry name" value="HATPase_dom"/>
</dbReference>
<dbReference type="GO" id="GO:0000155">
    <property type="term" value="F:phosphorelay sensor kinase activity"/>
    <property type="evidence" value="ECO:0007669"/>
    <property type="project" value="InterPro"/>
</dbReference>
<dbReference type="InterPro" id="IPR001789">
    <property type="entry name" value="Sig_transdc_resp-reg_receiver"/>
</dbReference>
<dbReference type="SUPFAM" id="SSF55874">
    <property type="entry name" value="ATPase domain of HSP90 chaperone/DNA topoisomerase II/histidine kinase"/>
    <property type="match status" value="1"/>
</dbReference>
<feature type="domain" description="Response regulatory" evidence="7">
    <location>
        <begin position="764"/>
        <end position="880"/>
    </location>
</feature>
<dbReference type="Proteomes" id="UP000192917">
    <property type="component" value="Unassembled WGS sequence"/>
</dbReference>
<dbReference type="PROSITE" id="PS50110">
    <property type="entry name" value="RESPONSE_REGULATORY"/>
    <property type="match status" value="1"/>
</dbReference>
<dbReference type="Pfam" id="PF02518">
    <property type="entry name" value="HATPase_c"/>
    <property type="match status" value="1"/>
</dbReference>
<dbReference type="PANTHER" id="PTHR43065">
    <property type="entry name" value="SENSOR HISTIDINE KINASE"/>
    <property type="match status" value="1"/>
</dbReference>
<evidence type="ECO:0000313" key="11">
    <source>
        <dbReference type="Proteomes" id="UP000192917"/>
    </source>
</evidence>
<dbReference type="SMART" id="SM00387">
    <property type="entry name" value="HATPase_c"/>
    <property type="match status" value="1"/>
</dbReference>
<keyword evidence="11" id="KW-1185">Reference proteome</keyword>
<dbReference type="EMBL" id="FWZX01000006">
    <property type="protein sequence ID" value="SMF18983.1"/>
    <property type="molecule type" value="Genomic_DNA"/>
</dbReference>
<dbReference type="Pfam" id="PF12860">
    <property type="entry name" value="PAS_7"/>
    <property type="match status" value="1"/>
</dbReference>
<accession>A0A1Y6BMF8</accession>
<feature type="transmembrane region" description="Helical" evidence="5">
    <location>
        <begin position="175"/>
        <end position="193"/>
    </location>
</feature>
<dbReference type="InterPro" id="IPR036097">
    <property type="entry name" value="HisK_dim/P_sf"/>
</dbReference>
<dbReference type="Gene3D" id="1.10.287.130">
    <property type="match status" value="1"/>
</dbReference>
<dbReference type="InterPro" id="IPR011006">
    <property type="entry name" value="CheY-like_superfamily"/>
</dbReference>
<evidence type="ECO:0000313" key="10">
    <source>
        <dbReference type="EMBL" id="SMF18983.1"/>
    </source>
</evidence>
<sequence>MRHRLARPILLALVAVFASTAILMAIRLFNERELALQTYRRGTWVAVQADSELLRLQRALAEYRAEPTPEKLDEVMLRNDLFWSRLPVILDSEEGEGLRKLEGVVEKVGPIAAAMPRLDKLLKSTEPPAVEPILKAEALLDGFSEPLRDIVRRTLIQDNYVYNRERLHDSLLETLAVFGVLLAAGAALILVVLRQDRSTRRLYFGAKRAEADAQKARERLASAIDGASEGILLLDAKDRVLIANRRYRELYPVISQLLEPGTPFQQVIETAAHGSQVASRNPREWAAKRAARLRSPGAPWEQRLSDGRSILVSERRTSDGGLVAVHTDITEVKKNAERLLRLEQTADELAAAIEASDVGVVICDPGPGSTPIRRVNRAFTRLTGYGEEEVLGRDPRFLQTPESDRRQIAVMAKAVSAGEGVRVRLLNHRKDGSSFWNDMTIVPIRARDGSIGSWVGLVVNADDKVQAEEERAELTERFHRAEKMAAVGQLAGGIAHDFNNLLAVVTGFSELLVEALEGPNRDMAERILRAGNRGKGLVEQILAFSRRGDAPRTRAVDLREALPETVQLLRATITHPTELLLEMRADPAVVMADPVQLEQILMNLCINARDALPKGHGYIRIELDSVEIDGGCAGTLRSLVTEGEGRELVRVEEKGGYNRLWLGLLHPGPHLRLRVTDNGSGMELETLRKAFQAFFTTKEAGRGTGLGLATVKSLVTRYGGAIHVVSKPYEGTGVSILFPQLKRSADAVGEQPDARPATVAAVGRILVVDDEPDVLELTVAKLALAGYQTVTATSAEQAVEIFAADPGGFSAVVTDRAMPGSDGLDLAHIISEERPGTPILLCTGYAADLDEATLAAAGVTRLLSKPCDRRTLLDALEQAIEGPAKVS</sequence>
<dbReference type="PROSITE" id="PS50109">
    <property type="entry name" value="HIS_KIN"/>
    <property type="match status" value="1"/>
</dbReference>
<dbReference type="Pfam" id="PF13426">
    <property type="entry name" value="PAS_9"/>
    <property type="match status" value="1"/>
</dbReference>
<evidence type="ECO:0000259" key="8">
    <source>
        <dbReference type="PROSITE" id="PS50112"/>
    </source>
</evidence>
<evidence type="ECO:0000256" key="5">
    <source>
        <dbReference type="SAM" id="Phobius"/>
    </source>
</evidence>
<dbReference type="SMART" id="SM00091">
    <property type="entry name" value="PAS"/>
    <property type="match status" value="2"/>
</dbReference>
<keyword evidence="5" id="KW-0812">Transmembrane</keyword>
<dbReference type="InterPro" id="IPR035965">
    <property type="entry name" value="PAS-like_dom_sf"/>
</dbReference>
<dbReference type="NCBIfam" id="TIGR00229">
    <property type="entry name" value="sensory_box"/>
    <property type="match status" value="1"/>
</dbReference>
<dbReference type="SUPFAM" id="SSF47384">
    <property type="entry name" value="Homodimeric domain of signal transducing histidine kinase"/>
    <property type="match status" value="1"/>
</dbReference>
<dbReference type="SMART" id="SM00388">
    <property type="entry name" value="HisKA"/>
    <property type="match status" value="1"/>
</dbReference>
<dbReference type="Gene3D" id="3.30.565.10">
    <property type="entry name" value="Histidine kinase-like ATPase, C-terminal domain"/>
    <property type="match status" value="1"/>
</dbReference>
<reference evidence="10 11" key="1">
    <citation type="submission" date="2017-04" db="EMBL/GenBank/DDBJ databases">
        <authorList>
            <person name="Afonso C.L."/>
            <person name="Miller P.J."/>
            <person name="Scott M.A."/>
            <person name="Spackman E."/>
            <person name="Goraichik I."/>
            <person name="Dimitrov K.M."/>
            <person name="Suarez D.L."/>
            <person name="Swayne D.E."/>
        </authorList>
    </citation>
    <scope>NUCLEOTIDE SEQUENCE [LARGE SCALE GENOMIC DNA]</scope>
    <source>
        <strain evidence="10 11">USBA 355</strain>
    </source>
</reference>
<feature type="domain" description="PAS" evidence="8">
    <location>
        <begin position="345"/>
        <end position="418"/>
    </location>
</feature>
<evidence type="ECO:0000259" key="7">
    <source>
        <dbReference type="PROSITE" id="PS50110"/>
    </source>
</evidence>
<dbReference type="STRING" id="560819.SAMN05428998_106200"/>
<feature type="domain" description="Histidine kinase" evidence="6">
    <location>
        <begin position="493"/>
        <end position="742"/>
    </location>
</feature>
<dbReference type="SMART" id="SM00448">
    <property type="entry name" value="REC"/>
    <property type="match status" value="1"/>
</dbReference>
<evidence type="ECO:0000256" key="3">
    <source>
        <dbReference type="ARBA" id="ARBA00022553"/>
    </source>
</evidence>
<dbReference type="SUPFAM" id="SSF52172">
    <property type="entry name" value="CheY-like"/>
    <property type="match status" value="1"/>
</dbReference>
<dbReference type="Pfam" id="PF00512">
    <property type="entry name" value="HisKA"/>
    <property type="match status" value="1"/>
</dbReference>
<dbReference type="Gene3D" id="3.30.450.20">
    <property type="entry name" value="PAS domain"/>
    <property type="match status" value="2"/>
</dbReference>
<keyword evidence="3 4" id="KW-0597">Phosphoprotein</keyword>
<keyword evidence="10" id="KW-0418">Kinase</keyword>
<protein>
    <recommendedName>
        <fullName evidence="2">histidine kinase</fullName>
        <ecNumber evidence="2">2.7.13.3</ecNumber>
    </recommendedName>
</protein>
<feature type="domain" description="PAC" evidence="9">
    <location>
        <begin position="419"/>
        <end position="473"/>
    </location>
</feature>
<dbReference type="PROSITE" id="PS50112">
    <property type="entry name" value="PAS"/>
    <property type="match status" value="1"/>
</dbReference>
<keyword evidence="10" id="KW-0808">Transferase</keyword>
<dbReference type="InterPro" id="IPR000014">
    <property type="entry name" value="PAS"/>
</dbReference>
<dbReference type="EC" id="2.7.13.3" evidence="2"/>
<evidence type="ECO:0000256" key="1">
    <source>
        <dbReference type="ARBA" id="ARBA00000085"/>
    </source>
</evidence>
<dbReference type="SUPFAM" id="SSF55785">
    <property type="entry name" value="PYP-like sensor domain (PAS domain)"/>
    <property type="match status" value="2"/>
</dbReference>
<evidence type="ECO:0000256" key="4">
    <source>
        <dbReference type="PROSITE-ProRule" id="PRU00169"/>
    </source>
</evidence>
<dbReference type="InterPro" id="IPR000700">
    <property type="entry name" value="PAS-assoc_C"/>
</dbReference>
<dbReference type="InterPro" id="IPR036890">
    <property type="entry name" value="HATPase_C_sf"/>
</dbReference>
<dbReference type="PANTHER" id="PTHR43065:SF42">
    <property type="entry name" value="TWO-COMPONENT SENSOR PPRA"/>
    <property type="match status" value="1"/>
</dbReference>
<dbReference type="CDD" id="cd00082">
    <property type="entry name" value="HisKA"/>
    <property type="match status" value="1"/>
</dbReference>
<comment type="catalytic activity">
    <reaction evidence="1">
        <text>ATP + protein L-histidine = ADP + protein N-phospho-L-histidine.</text>
        <dbReference type="EC" id="2.7.13.3"/>
    </reaction>
</comment>
<proteinExistence type="predicted"/>
<keyword evidence="5" id="KW-1133">Transmembrane helix</keyword>
<dbReference type="Gene3D" id="3.40.50.2300">
    <property type="match status" value="1"/>
</dbReference>
<dbReference type="InterPro" id="IPR005467">
    <property type="entry name" value="His_kinase_dom"/>
</dbReference>
<organism evidence="10 11">
    <name type="scientific">Tistlia consotensis USBA 355</name>
    <dbReference type="NCBI Taxonomy" id="560819"/>
    <lineage>
        <taxon>Bacteria</taxon>
        <taxon>Pseudomonadati</taxon>
        <taxon>Pseudomonadota</taxon>
        <taxon>Alphaproteobacteria</taxon>
        <taxon>Rhodospirillales</taxon>
        <taxon>Rhodovibrionaceae</taxon>
        <taxon>Tistlia</taxon>
    </lineage>
</organism>
<feature type="modified residue" description="4-aspartylphosphate" evidence="4">
    <location>
        <position position="815"/>
    </location>
</feature>
<dbReference type="InterPro" id="IPR004358">
    <property type="entry name" value="Sig_transdc_His_kin-like_C"/>
</dbReference>